<proteinExistence type="predicted"/>
<sequence>MAALRPGNDDKAWNDPPVFAYTEVQGTPAAAAPKRNLLNKRVPYPQDGIKPPSAPSVTGSAPPPTGPPTPSVPATPSVLATPSVPSPLKAAHSDDPTEASNKDDQKEAVGVSDTLKAGPACSPESLKEETLSNLDKAVAQGAPNMEKRKQDDVRKRLDVLRSVWEQGKLSLPVQQRMHELALELLNGNHEKANALHISLMVDYVSEVSQWMLGIKHLILAAQAAQEKPASDTQEST</sequence>
<evidence type="ECO:0000313" key="3">
    <source>
        <dbReference type="EMBL" id="JAP79456.1"/>
    </source>
</evidence>
<feature type="compositionally biased region" description="Basic and acidic residues" evidence="1">
    <location>
        <begin position="91"/>
        <end position="107"/>
    </location>
</feature>
<evidence type="ECO:0000256" key="1">
    <source>
        <dbReference type="SAM" id="MobiDB-lite"/>
    </source>
</evidence>
<dbReference type="GO" id="GO:0006357">
    <property type="term" value="P:regulation of transcription by RNA polymerase II"/>
    <property type="evidence" value="ECO:0007669"/>
    <property type="project" value="InterPro"/>
</dbReference>
<dbReference type="AlphaFoldDB" id="A0A131YMZ5"/>
<dbReference type="GO" id="GO:0005634">
    <property type="term" value="C:nucleus"/>
    <property type="evidence" value="ECO:0007669"/>
    <property type="project" value="TreeGrafter"/>
</dbReference>
<dbReference type="FunFam" id="1.20.940.10:FF:000009">
    <property type="entry name" value="Protein transport protein Sec31A"/>
    <property type="match status" value="1"/>
</dbReference>
<dbReference type="EMBL" id="GEDV01009101">
    <property type="protein sequence ID" value="JAP79456.1"/>
    <property type="molecule type" value="Transcribed_RNA"/>
</dbReference>
<reference evidence="3" key="1">
    <citation type="journal article" date="2016" name="Ticks Tick Borne Dis.">
        <title>De novo assembly and annotation of the salivary gland transcriptome of Rhipicephalus appendiculatus male and female ticks during blood feeding.</title>
        <authorList>
            <person name="de Castro M.H."/>
            <person name="de Klerk D."/>
            <person name="Pienaar R."/>
            <person name="Latif A.A."/>
            <person name="Rees D.J."/>
            <person name="Mans B.J."/>
        </authorList>
    </citation>
    <scope>NUCLEOTIDE SEQUENCE</scope>
    <source>
        <tissue evidence="3">Salivary glands</tissue>
    </source>
</reference>
<feature type="region of interest" description="Disordered" evidence="1">
    <location>
        <begin position="24"/>
        <end position="129"/>
    </location>
</feature>
<dbReference type="PANTHER" id="PTHR18834">
    <property type="entry name" value="STEROID RECEPTOR RNA ACTIVATOR 1"/>
    <property type="match status" value="1"/>
</dbReference>
<feature type="domain" description="SRA1/Sec31" evidence="2">
    <location>
        <begin position="85"/>
        <end position="224"/>
    </location>
</feature>
<keyword evidence="3" id="KW-0675">Receptor</keyword>
<dbReference type="Gene3D" id="1.20.940.10">
    <property type="entry name" value="Functional domain of the splicing factor Prp18"/>
    <property type="match status" value="1"/>
</dbReference>
<evidence type="ECO:0000259" key="2">
    <source>
        <dbReference type="Pfam" id="PF07304"/>
    </source>
</evidence>
<organism evidence="3">
    <name type="scientific">Rhipicephalus appendiculatus</name>
    <name type="common">Brown ear tick</name>
    <dbReference type="NCBI Taxonomy" id="34631"/>
    <lineage>
        <taxon>Eukaryota</taxon>
        <taxon>Metazoa</taxon>
        <taxon>Ecdysozoa</taxon>
        <taxon>Arthropoda</taxon>
        <taxon>Chelicerata</taxon>
        <taxon>Arachnida</taxon>
        <taxon>Acari</taxon>
        <taxon>Parasitiformes</taxon>
        <taxon>Ixodida</taxon>
        <taxon>Ixodoidea</taxon>
        <taxon>Ixodidae</taxon>
        <taxon>Rhipicephalinae</taxon>
        <taxon>Rhipicephalus</taxon>
        <taxon>Rhipicephalus</taxon>
    </lineage>
</organism>
<feature type="compositionally biased region" description="Pro residues" evidence="1">
    <location>
        <begin position="61"/>
        <end position="73"/>
    </location>
</feature>
<dbReference type="InterPro" id="IPR009917">
    <property type="entry name" value="SRA1/Sec31"/>
</dbReference>
<dbReference type="PANTHER" id="PTHR18834:SF2">
    <property type="entry name" value="STEROID RECEPTOR RNA ACTIVATOR 1"/>
    <property type="match status" value="1"/>
</dbReference>
<dbReference type="Pfam" id="PF07304">
    <property type="entry name" value="SRA1"/>
    <property type="match status" value="1"/>
</dbReference>
<dbReference type="GO" id="GO:0003713">
    <property type="term" value="F:transcription coactivator activity"/>
    <property type="evidence" value="ECO:0007669"/>
    <property type="project" value="InterPro"/>
</dbReference>
<name>A0A131YMZ5_RHIAP</name>
<protein>
    <submittedName>
        <fullName evidence="3">Amb caj-644 steroid receptor RNA activator 1</fullName>
    </submittedName>
</protein>
<accession>A0A131YMZ5</accession>
<dbReference type="InterPro" id="IPR040243">
    <property type="entry name" value="Steroid_recept_RNA_1"/>
</dbReference>